<keyword evidence="1" id="KW-0732">Signal</keyword>
<evidence type="ECO:0000313" key="4">
    <source>
        <dbReference type="Proteomes" id="UP000886757"/>
    </source>
</evidence>
<dbReference type="GO" id="GO:0016810">
    <property type="term" value="F:hydrolase activity, acting on carbon-nitrogen (but not peptide) bonds"/>
    <property type="evidence" value="ECO:0007669"/>
    <property type="project" value="InterPro"/>
</dbReference>
<organism evidence="3 4">
    <name type="scientific">Candidatus Choladousia intestinavium</name>
    <dbReference type="NCBI Taxonomy" id="2840727"/>
    <lineage>
        <taxon>Bacteria</taxon>
        <taxon>Bacillati</taxon>
        <taxon>Bacillota</taxon>
        <taxon>Clostridia</taxon>
        <taxon>Lachnospirales</taxon>
        <taxon>Lachnospiraceae</taxon>
        <taxon>Lachnospiraceae incertae sedis</taxon>
        <taxon>Candidatus Choladousia</taxon>
    </lineage>
</organism>
<accession>A0A9D1DAF6</accession>
<name>A0A9D1DAF6_9FIRM</name>
<feature type="domain" description="NodB homology" evidence="2">
    <location>
        <begin position="304"/>
        <end position="373"/>
    </location>
</feature>
<dbReference type="GO" id="GO:0005975">
    <property type="term" value="P:carbohydrate metabolic process"/>
    <property type="evidence" value="ECO:0007669"/>
    <property type="project" value="InterPro"/>
</dbReference>
<feature type="chain" id="PRO_5039071807" evidence="1">
    <location>
        <begin position="27"/>
        <end position="438"/>
    </location>
</feature>
<dbReference type="InterPro" id="IPR002509">
    <property type="entry name" value="NODB_dom"/>
</dbReference>
<evidence type="ECO:0000256" key="1">
    <source>
        <dbReference type="SAM" id="SignalP"/>
    </source>
</evidence>
<feature type="signal peptide" evidence="1">
    <location>
        <begin position="1"/>
        <end position="26"/>
    </location>
</feature>
<dbReference type="EMBL" id="DVGK01000078">
    <property type="protein sequence ID" value="HIR13648.1"/>
    <property type="molecule type" value="Genomic_DNA"/>
</dbReference>
<sequence length="438" mass="48723">MSRLKRMAAVLLGLGACLTLSGCARSVLNYQIAESIGTLGQYENNEPVETPKMKAEREQEESEAAVEEQLTSVLDEAENLAEQYEYEEAISLLQNSDISQEDERVTEAIAAYQEALDSMYEYEGDIGHLSFTNLIADTSLAFDGDGNEATYDSNMITLSEFQGILQQLYDNGYVLIDIHSLVEETQDENGNVTLTQKNPLVPQGKKPLILSVDNLNYSSVVNGDGIATRLTLNDQGEVQAVYTDSEGHDLTGAYDIVPVLNVFIQEHPDFSLGGARGIISLSGVNGAFGYDLSEETSASAQENQDTVRAIAQKLTEDGWQFACAGYSYTYMSDMSYEGLQQDITQWKNTIESLVGQTDILMYPYGAEVDYSTEKAVYLMDQGFHYFIGTWTEGDHLEVNENYLRQTRRMVTGYVFDQLPANFDQYFSSSQILDGDRPR</sequence>
<reference evidence="3" key="2">
    <citation type="journal article" date="2021" name="PeerJ">
        <title>Extensive microbial diversity within the chicken gut microbiome revealed by metagenomics and culture.</title>
        <authorList>
            <person name="Gilroy R."/>
            <person name="Ravi A."/>
            <person name="Getino M."/>
            <person name="Pursley I."/>
            <person name="Horton D.L."/>
            <person name="Alikhan N.F."/>
            <person name="Baker D."/>
            <person name="Gharbi K."/>
            <person name="Hall N."/>
            <person name="Watson M."/>
            <person name="Adriaenssens E.M."/>
            <person name="Foster-Nyarko E."/>
            <person name="Jarju S."/>
            <person name="Secka A."/>
            <person name="Antonio M."/>
            <person name="Oren A."/>
            <person name="Chaudhuri R.R."/>
            <person name="La Ragione R."/>
            <person name="Hildebrand F."/>
            <person name="Pallen M.J."/>
        </authorList>
    </citation>
    <scope>NUCLEOTIDE SEQUENCE</scope>
    <source>
        <strain evidence="3">ChiSjej4B22-8148</strain>
    </source>
</reference>
<dbReference type="PROSITE" id="PS51257">
    <property type="entry name" value="PROKAR_LIPOPROTEIN"/>
    <property type="match status" value="1"/>
</dbReference>
<evidence type="ECO:0000259" key="2">
    <source>
        <dbReference type="Pfam" id="PF01522"/>
    </source>
</evidence>
<dbReference type="Gene3D" id="3.20.20.370">
    <property type="entry name" value="Glycoside hydrolase/deacetylase"/>
    <property type="match status" value="1"/>
</dbReference>
<gene>
    <name evidence="3" type="ORF">IAB31_06970</name>
</gene>
<protein>
    <submittedName>
        <fullName evidence="3">Polysaccharide deacetylase family protein</fullName>
    </submittedName>
</protein>
<reference evidence="3" key="1">
    <citation type="submission" date="2020-10" db="EMBL/GenBank/DDBJ databases">
        <authorList>
            <person name="Gilroy R."/>
        </authorList>
    </citation>
    <scope>NUCLEOTIDE SEQUENCE</scope>
    <source>
        <strain evidence="3">ChiSjej4B22-8148</strain>
    </source>
</reference>
<dbReference type="Proteomes" id="UP000886757">
    <property type="component" value="Unassembled WGS sequence"/>
</dbReference>
<proteinExistence type="predicted"/>
<dbReference type="Pfam" id="PF01522">
    <property type="entry name" value="Polysacc_deac_1"/>
    <property type="match status" value="1"/>
</dbReference>
<dbReference type="SUPFAM" id="SSF88713">
    <property type="entry name" value="Glycoside hydrolase/deacetylase"/>
    <property type="match status" value="1"/>
</dbReference>
<evidence type="ECO:0000313" key="3">
    <source>
        <dbReference type="EMBL" id="HIR13648.1"/>
    </source>
</evidence>
<dbReference type="InterPro" id="IPR011330">
    <property type="entry name" value="Glyco_hydro/deAcase_b/a-brl"/>
</dbReference>
<dbReference type="AlphaFoldDB" id="A0A9D1DAF6"/>
<comment type="caution">
    <text evidence="3">The sequence shown here is derived from an EMBL/GenBank/DDBJ whole genome shotgun (WGS) entry which is preliminary data.</text>
</comment>